<sequence>MCNQFSFNASFLVEKQIWHPWWDIVFDLMALRQRQQEDDISLGFVMKQVANFKLGQNTKGVAGNNGMTENLPLAAQSVDYTTNLMLVHQMLEENRKMIAENRQVMGENRRCMEDALAGTHKVLPQNGEDPTPGNLLSLSLQWSKYPATTREFVVSSSSSTPPPPST</sequence>
<evidence type="ECO:0000313" key="1">
    <source>
        <dbReference type="EMBL" id="CAL1384426.1"/>
    </source>
</evidence>
<dbReference type="EMBL" id="OZ034817">
    <property type="protein sequence ID" value="CAL1384426.1"/>
    <property type="molecule type" value="Genomic_DNA"/>
</dbReference>
<dbReference type="AlphaFoldDB" id="A0AAV2EEL5"/>
<name>A0AAV2EEL5_9ROSI</name>
<reference evidence="1 2" key="1">
    <citation type="submission" date="2024-04" db="EMBL/GenBank/DDBJ databases">
        <authorList>
            <person name="Fracassetti M."/>
        </authorList>
    </citation>
    <scope>NUCLEOTIDE SEQUENCE [LARGE SCALE GENOMIC DNA]</scope>
</reference>
<protein>
    <submittedName>
        <fullName evidence="1">Uncharacterized protein</fullName>
    </submittedName>
</protein>
<proteinExistence type="predicted"/>
<keyword evidence="2" id="KW-1185">Reference proteome</keyword>
<accession>A0AAV2EEL5</accession>
<evidence type="ECO:0000313" key="2">
    <source>
        <dbReference type="Proteomes" id="UP001497516"/>
    </source>
</evidence>
<organism evidence="1 2">
    <name type="scientific">Linum trigynum</name>
    <dbReference type="NCBI Taxonomy" id="586398"/>
    <lineage>
        <taxon>Eukaryota</taxon>
        <taxon>Viridiplantae</taxon>
        <taxon>Streptophyta</taxon>
        <taxon>Embryophyta</taxon>
        <taxon>Tracheophyta</taxon>
        <taxon>Spermatophyta</taxon>
        <taxon>Magnoliopsida</taxon>
        <taxon>eudicotyledons</taxon>
        <taxon>Gunneridae</taxon>
        <taxon>Pentapetalae</taxon>
        <taxon>rosids</taxon>
        <taxon>fabids</taxon>
        <taxon>Malpighiales</taxon>
        <taxon>Linaceae</taxon>
        <taxon>Linum</taxon>
    </lineage>
</organism>
<gene>
    <name evidence="1" type="ORF">LTRI10_LOCUS25631</name>
</gene>
<dbReference type="Proteomes" id="UP001497516">
    <property type="component" value="Chromosome 4"/>
</dbReference>